<protein>
    <submittedName>
        <fullName evidence="2">Uncharacterized protein</fullName>
    </submittedName>
</protein>
<dbReference type="AlphaFoldDB" id="A0A0R0LXR1"/>
<feature type="region of interest" description="Disordered" evidence="1">
    <location>
        <begin position="49"/>
        <end position="80"/>
    </location>
</feature>
<proteinExistence type="predicted"/>
<reference evidence="2 3" key="1">
    <citation type="submission" date="2015-07" db="EMBL/GenBank/DDBJ databases">
        <title>The genome of Pseudoloma neurophilia, a relevant intracellular parasite of the zebrafish.</title>
        <authorList>
            <person name="Ndikumana S."/>
            <person name="Pelin A."/>
            <person name="Sanders J."/>
            <person name="Corradi N."/>
        </authorList>
    </citation>
    <scope>NUCLEOTIDE SEQUENCE [LARGE SCALE GENOMIC DNA]</scope>
    <source>
        <strain evidence="2 3">MK1</strain>
    </source>
</reference>
<evidence type="ECO:0000313" key="2">
    <source>
        <dbReference type="EMBL" id="KRH94114.1"/>
    </source>
</evidence>
<comment type="caution">
    <text evidence="2">The sequence shown here is derived from an EMBL/GenBank/DDBJ whole genome shotgun (WGS) entry which is preliminary data.</text>
</comment>
<feature type="compositionally biased region" description="Basic residues" evidence="1">
    <location>
        <begin position="60"/>
        <end position="80"/>
    </location>
</feature>
<name>A0A0R0LXR1_9MICR</name>
<evidence type="ECO:0000256" key="1">
    <source>
        <dbReference type="SAM" id="MobiDB-lite"/>
    </source>
</evidence>
<organism evidence="2 3">
    <name type="scientific">Pseudoloma neurophilia</name>
    <dbReference type="NCBI Taxonomy" id="146866"/>
    <lineage>
        <taxon>Eukaryota</taxon>
        <taxon>Fungi</taxon>
        <taxon>Fungi incertae sedis</taxon>
        <taxon>Microsporidia</taxon>
        <taxon>Pseudoloma</taxon>
    </lineage>
</organism>
<evidence type="ECO:0000313" key="3">
    <source>
        <dbReference type="Proteomes" id="UP000051530"/>
    </source>
</evidence>
<accession>A0A0R0LXR1</accession>
<sequence>MRQELMRTGDEYAMTQKKMEILHELAVSSRSIRLENTSEKSKRYCNYHRSSTHGNEQCRSKKHVHKNLTQRIRTKRKVSV</sequence>
<dbReference type="VEuPathDB" id="MicrosporidiaDB:M153_3800002682"/>
<keyword evidence="3" id="KW-1185">Reference proteome</keyword>
<gene>
    <name evidence="2" type="ORF">M153_3800002682</name>
</gene>
<dbReference type="Proteomes" id="UP000051530">
    <property type="component" value="Unassembled WGS sequence"/>
</dbReference>
<dbReference type="EMBL" id="LGUB01000135">
    <property type="protein sequence ID" value="KRH94114.1"/>
    <property type="molecule type" value="Genomic_DNA"/>
</dbReference>